<accession>A0ABX8ZEH4</accession>
<evidence type="ECO:0000313" key="4">
    <source>
        <dbReference type="Proteomes" id="UP000824280"/>
    </source>
</evidence>
<keyword evidence="2" id="KW-0472">Membrane</keyword>
<feature type="region of interest" description="Disordered" evidence="1">
    <location>
        <begin position="77"/>
        <end position="162"/>
    </location>
</feature>
<evidence type="ECO:0000313" key="3">
    <source>
        <dbReference type="EMBL" id="QZD87387.1"/>
    </source>
</evidence>
<gene>
    <name evidence="3" type="ORF">K3166_01345</name>
</gene>
<keyword evidence="2" id="KW-1133">Transmembrane helix</keyword>
<keyword evidence="4" id="KW-1185">Reference proteome</keyword>
<dbReference type="Gene3D" id="3.30.1150.10">
    <property type="match status" value="1"/>
</dbReference>
<feature type="transmembrane region" description="Helical" evidence="2">
    <location>
        <begin position="12"/>
        <end position="34"/>
    </location>
</feature>
<name>A0ABX8ZEH4_9SPHN</name>
<organism evidence="3 4">
    <name type="scientific">Qipengyuania psychrotolerans</name>
    <dbReference type="NCBI Taxonomy" id="2867238"/>
    <lineage>
        <taxon>Bacteria</taxon>
        <taxon>Pseudomonadati</taxon>
        <taxon>Pseudomonadota</taxon>
        <taxon>Alphaproteobacteria</taxon>
        <taxon>Sphingomonadales</taxon>
        <taxon>Erythrobacteraceae</taxon>
        <taxon>Qipengyuania</taxon>
    </lineage>
</organism>
<sequence>MERVGIRAEERTGLIVAVTLHLFLVAAMVIQAFLPAPQIPQTERMTVSLAEDVGLEATAPDPVPESRAAIAPELADTAAPSPEILEAPSQPQVDRPIARAEPVPAPARETRTQARREQPREQAQPRASERSGGSRVGDNFLAGAGDSTATEETRVPASQIGASAKASLVQRISREIKPHWQPPSGPEVEKITTFLRFRLNPDGSLNGRPTIVNQIGVNDTNRAQAGRHGEQAIRAVQLAAPFDLPEEYYEAWKVVGPFGFDWRLAQ</sequence>
<dbReference type="RefSeq" id="WP_221422925.1">
    <property type="nucleotide sequence ID" value="NZ_CP081297.1"/>
</dbReference>
<evidence type="ECO:0000256" key="1">
    <source>
        <dbReference type="SAM" id="MobiDB-lite"/>
    </source>
</evidence>
<dbReference type="Proteomes" id="UP000824280">
    <property type="component" value="Chromosome"/>
</dbReference>
<protein>
    <submittedName>
        <fullName evidence="3">Energy transducer TonB</fullName>
    </submittedName>
</protein>
<proteinExistence type="predicted"/>
<feature type="compositionally biased region" description="Basic and acidic residues" evidence="1">
    <location>
        <begin position="108"/>
        <end position="120"/>
    </location>
</feature>
<dbReference type="EMBL" id="CP081297">
    <property type="protein sequence ID" value="QZD87387.1"/>
    <property type="molecule type" value="Genomic_DNA"/>
</dbReference>
<reference evidence="3 4" key="1">
    <citation type="submission" date="2021-08" db="EMBL/GenBank/DDBJ databases">
        <title>Comparative Genomics Analysis of the Genus Qipengyuania Reveals Extensive Genetic Diversity and Metabolic Versatility, Including the Description of Fifteen Novel Species.</title>
        <authorList>
            <person name="Liu Y."/>
        </authorList>
    </citation>
    <scope>NUCLEOTIDE SEQUENCE [LARGE SCALE GENOMIC DNA]</scope>
    <source>
        <strain evidence="3 4">1XM2-8</strain>
    </source>
</reference>
<keyword evidence="2" id="KW-0812">Transmembrane</keyword>
<dbReference type="SUPFAM" id="SSF74653">
    <property type="entry name" value="TolA/TonB C-terminal domain"/>
    <property type="match status" value="1"/>
</dbReference>
<evidence type="ECO:0000256" key="2">
    <source>
        <dbReference type="SAM" id="Phobius"/>
    </source>
</evidence>